<evidence type="ECO:0000313" key="3">
    <source>
        <dbReference type="Proteomes" id="UP000604730"/>
    </source>
</evidence>
<feature type="region of interest" description="Disordered" evidence="1">
    <location>
        <begin position="40"/>
        <end position="91"/>
    </location>
</feature>
<name>A0ABS1IZY5_9FIRM</name>
<evidence type="ECO:0000256" key="1">
    <source>
        <dbReference type="SAM" id="MobiDB-lite"/>
    </source>
</evidence>
<feature type="compositionally biased region" description="Basic and acidic residues" evidence="1">
    <location>
        <begin position="44"/>
        <end position="53"/>
    </location>
</feature>
<organism evidence="2 3">
    <name type="scientific">Catonella massiliensis</name>
    <dbReference type="NCBI Taxonomy" id="2799636"/>
    <lineage>
        <taxon>Bacteria</taxon>
        <taxon>Bacillati</taxon>
        <taxon>Bacillota</taxon>
        <taxon>Clostridia</taxon>
        <taxon>Lachnospirales</taxon>
        <taxon>Lachnospiraceae</taxon>
        <taxon>Catonella</taxon>
    </lineage>
</organism>
<dbReference type="RefSeq" id="WP_208428947.1">
    <property type="nucleotide sequence ID" value="NZ_JAEPRJ010000001.1"/>
</dbReference>
<gene>
    <name evidence="2" type="ORF">JJN12_06715</name>
</gene>
<evidence type="ECO:0008006" key="4">
    <source>
        <dbReference type="Google" id="ProtNLM"/>
    </source>
</evidence>
<evidence type="ECO:0000313" key="2">
    <source>
        <dbReference type="EMBL" id="MBK5897468.1"/>
    </source>
</evidence>
<accession>A0ABS1IZY5</accession>
<proteinExistence type="predicted"/>
<keyword evidence="3" id="KW-1185">Reference proteome</keyword>
<comment type="caution">
    <text evidence="2">The sequence shown here is derived from an EMBL/GenBank/DDBJ whole genome shotgun (WGS) entry which is preliminary data.</text>
</comment>
<reference evidence="2 3" key="1">
    <citation type="submission" date="2021-01" db="EMBL/GenBank/DDBJ databases">
        <title>Isolation and description of Catonella massiliensis sp. nov., a novel Catonella species, isolated from a stable periodontitis subject.</title>
        <authorList>
            <person name="Antezack A."/>
            <person name="Boxberger M."/>
            <person name="La Scola B."/>
            <person name="Monnet-Corti V."/>
        </authorList>
    </citation>
    <scope>NUCLEOTIDE SEQUENCE [LARGE SCALE GENOMIC DNA]</scope>
    <source>
        <strain evidence="2 3">Marseille-Q4567</strain>
    </source>
</reference>
<sequence length="113" mass="13384">MPIQNIDNYLMPNRSQEVSIHRTAEENRIPAEQRFLTHEVNAQADRKLTRTNEADNAALRDYGFDPREKGNNEYYVDKDKKKRKKKTEDDDEYFSEVMDKMLETSGRTIDIKL</sequence>
<protein>
    <recommendedName>
        <fullName evidence="4">RED-like N-terminal domain-containing protein</fullName>
    </recommendedName>
</protein>
<dbReference type="EMBL" id="JAEPRJ010000001">
    <property type="protein sequence ID" value="MBK5897468.1"/>
    <property type="molecule type" value="Genomic_DNA"/>
</dbReference>
<dbReference type="Proteomes" id="UP000604730">
    <property type="component" value="Unassembled WGS sequence"/>
</dbReference>
<feature type="compositionally biased region" description="Basic and acidic residues" evidence="1">
    <location>
        <begin position="62"/>
        <end position="79"/>
    </location>
</feature>